<keyword evidence="2" id="KW-0560">Oxidoreductase</keyword>
<evidence type="ECO:0000259" key="1">
    <source>
        <dbReference type="Pfam" id="PF02627"/>
    </source>
</evidence>
<evidence type="ECO:0000313" key="2">
    <source>
        <dbReference type="EMBL" id="SCZ82015.1"/>
    </source>
</evidence>
<keyword evidence="3" id="KW-1185">Reference proteome</keyword>
<dbReference type="InterPro" id="IPR029032">
    <property type="entry name" value="AhpD-like"/>
</dbReference>
<organism evidence="2 3">
    <name type="scientific">Acidaminobacter hydrogenoformans DSM 2784</name>
    <dbReference type="NCBI Taxonomy" id="1120920"/>
    <lineage>
        <taxon>Bacteria</taxon>
        <taxon>Bacillati</taxon>
        <taxon>Bacillota</taxon>
        <taxon>Clostridia</taxon>
        <taxon>Peptostreptococcales</taxon>
        <taxon>Acidaminobacteraceae</taxon>
        <taxon>Acidaminobacter</taxon>
    </lineage>
</organism>
<accession>A0A1G5S6L7</accession>
<dbReference type="EMBL" id="FMWL01000030">
    <property type="protein sequence ID" value="SCZ82015.1"/>
    <property type="molecule type" value="Genomic_DNA"/>
</dbReference>
<dbReference type="Pfam" id="PF02627">
    <property type="entry name" value="CMD"/>
    <property type="match status" value="1"/>
</dbReference>
<dbReference type="InterPro" id="IPR003779">
    <property type="entry name" value="CMD-like"/>
</dbReference>
<reference evidence="2 3" key="1">
    <citation type="submission" date="2016-10" db="EMBL/GenBank/DDBJ databases">
        <authorList>
            <person name="de Groot N.N."/>
        </authorList>
    </citation>
    <scope>NUCLEOTIDE SEQUENCE [LARGE SCALE GENOMIC DNA]</scope>
    <source>
        <strain evidence="2 3">DSM 2784</strain>
    </source>
</reference>
<dbReference type="PANTHER" id="PTHR33930">
    <property type="entry name" value="ALKYL HYDROPEROXIDE REDUCTASE AHPD"/>
    <property type="match status" value="1"/>
</dbReference>
<feature type="domain" description="Carboxymuconolactone decarboxylase-like" evidence="1">
    <location>
        <begin position="16"/>
        <end position="99"/>
    </location>
</feature>
<dbReference type="PANTHER" id="PTHR33930:SF2">
    <property type="entry name" value="BLR3452 PROTEIN"/>
    <property type="match status" value="1"/>
</dbReference>
<dbReference type="SUPFAM" id="SSF69118">
    <property type="entry name" value="AhpD-like"/>
    <property type="match status" value="1"/>
</dbReference>
<dbReference type="STRING" id="1120920.SAMN03080599_03269"/>
<sequence length="103" mass="11851">MKKRTENLNEFIKHYPEVYEAYRQYGKAVHEEGGPLDEKTRWLIKVALSASSGYKFALRTHVEKAKKAGCTVEEIEHAILLIAPTVGFPKMMEAMMVLHEEEQ</sequence>
<proteinExistence type="predicted"/>
<keyword evidence="2" id="KW-0575">Peroxidase</keyword>
<dbReference type="Gene3D" id="1.20.1290.10">
    <property type="entry name" value="AhpD-like"/>
    <property type="match status" value="1"/>
</dbReference>
<gene>
    <name evidence="2" type="ORF">SAMN03080599_03269</name>
</gene>
<dbReference type="RefSeq" id="WP_330387192.1">
    <property type="nucleotide sequence ID" value="NZ_FMWL01000030.1"/>
</dbReference>
<protein>
    <submittedName>
        <fullName evidence="2">Alkylhydroperoxidase AhpD family core domain-containing protein</fullName>
    </submittedName>
</protein>
<evidence type="ECO:0000313" key="3">
    <source>
        <dbReference type="Proteomes" id="UP000199208"/>
    </source>
</evidence>
<dbReference type="GO" id="GO:0051920">
    <property type="term" value="F:peroxiredoxin activity"/>
    <property type="evidence" value="ECO:0007669"/>
    <property type="project" value="InterPro"/>
</dbReference>
<name>A0A1G5S6L7_9FIRM</name>
<dbReference type="AlphaFoldDB" id="A0A1G5S6L7"/>
<dbReference type="Proteomes" id="UP000199208">
    <property type="component" value="Unassembled WGS sequence"/>
</dbReference>